<accession>A0ABU2A3E4</accession>
<evidence type="ECO:0000313" key="1">
    <source>
        <dbReference type="EMBL" id="MDR7331032.1"/>
    </source>
</evidence>
<keyword evidence="2" id="KW-1185">Reference proteome</keyword>
<organism evidence="1 2">
    <name type="scientific">Roseateles asaccharophilus</name>
    <dbReference type="NCBI Taxonomy" id="582607"/>
    <lineage>
        <taxon>Bacteria</taxon>
        <taxon>Pseudomonadati</taxon>
        <taxon>Pseudomonadota</taxon>
        <taxon>Betaproteobacteria</taxon>
        <taxon>Burkholderiales</taxon>
        <taxon>Sphaerotilaceae</taxon>
        <taxon>Roseateles</taxon>
    </lineage>
</organism>
<dbReference type="EMBL" id="JAVDXV010000001">
    <property type="protein sequence ID" value="MDR7331032.1"/>
    <property type="molecule type" value="Genomic_DNA"/>
</dbReference>
<gene>
    <name evidence="1" type="ORF">J2X21_000144</name>
</gene>
<comment type="caution">
    <text evidence="1">The sequence shown here is derived from an EMBL/GenBank/DDBJ whole genome shotgun (WGS) entry which is preliminary data.</text>
</comment>
<evidence type="ECO:0000313" key="2">
    <source>
        <dbReference type="Proteomes" id="UP001180825"/>
    </source>
</evidence>
<dbReference type="Proteomes" id="UP001180825">
    <property type="component" value="Unassembled WGS sequence"/>
</dbReference>
<name>A0ABU2A3E4_9BURK</name>
<proteinExistence type="predicted"/>
<protein>
    <submittedName>
        <fullName evidence="1">Uncharacterized protein</fullName>
    </submittedName>
</protein>
<sequence>MPPYLYNAPQRPGLLVRLIIATGRQAGPSA</sequence>
<reference evidence="1 2" key="1">
    <citation type="submission" date="2023-07" db="EMBL/GenBank/DDBJ databases">
        <title>Sorghum-associated microbial communities from plants grown in Nebraska, USA.</title>
        <authorList>
            <person name="Schachtman D."/>
        </authorList>
    </citation>
    <scope>NUCLEOTIDE SEQUENCE [LARGE SCALE GENOMIC DNA]</scope>
    <source>
        <strain evidence="1 2">BE316</strain>
    </source>
</reference>